<sequence length="65" mass="7258">MRSARPSGANLRWIKSSYNSSDGPDRVDVAASAVDVHVRDSKRRTGTHLVLPSESWRAFVEYVGR</sequence>
<organism evidence="2 3">
    <name type="scientific">Streptomyces durbertensis</name>
    <dbReference type="NCBI Taxonomy" id="2448886"/>
    <lineage>
        <taxon>Bacteria</taxon>
        <taxon>Bacillati</taxon>
        <taxon>Actinomycetota</taxon>
        <taxon>Actinomycetes</taxon>
        <taxon>Kitasatosporales</taxon>
        <taxon>Streptomycetaceae</taxon>
        <taxon>Streptomyces</taxon>
    </lineage>
</organism>
<protein>
    <submittedName>
        <fullName evidence="2">DUF397 domain-containing protein</fullName>
    </submittedName>
</protein>
<dbReference type="Proteomes" id="UP000766698">
    <property type="component" value="Unassembled WGS sequence"/>
</dbReference>
<dbReference type="InterPro" id="IPR007278">
    <property type="entry name" value="DUF397"/>
</dbReference>
<dbReference type="EMBL" id="WMLF01000535">
    <property type="protein sequence ID" value="MBB1246570.1"/>
    <property type="molecule type" value="Genomic_DNA"/>
</dbReference>
<name>A0ABR6ENT8_9ACTN</name>
<evidence type="ECO:0000313" key="3">
    <source>
        <dbReference type="Proteomes" id="UP000766698"/>
    </source>
</evidence>
<proteinExistence type="predicted"/>
<accession>A0ABR6ENT8</accession>
<gene>
    <name evidence="2" type="ORF">GL263_23910</name>
</gene>
<comment type="caution">
    <text evidence="2">The sequence shown here is derived from an EMBL/GenBank/DDBJ whole genome shotgun (WGS) entry which is preliminary data.</text>
</comment>
<evidence type="ECO:0000313" key="2">
    <source>
        <dbReference type="EMBL" id="MBB1246570.1"/>
    </source>
</evidence>
<dbReference type="RefSeq" id="WP_182857822.1">
    <property type="nucleotide sequence ID" value="NZ_WMLF01000535.1"/>
</dbReference>
<evidence type="ECO:0000259" key="1">
    <source>
        <dbReference type="Pfam" id="PF04149"/>
    </source>
</evidence>
<keyword evidence="3" id="KW-1185">Reference proteome</keyword>
<reference evidence="3" key="1">
    <citation type="journal article" date="2020" name="Syst. Appl. Microbiol.">
        <title>Streptomyces alkaliterrae sp. nov., isolated from an alkaline soil, and emended descriptions of Streptomyces alkaliphilus, Streptomyces calidiresistens and Streptomyces durbertensis.</title>
        <authorList>
            <person name="Swiecimska M."/>
            <person name="Golinska P."/>
            <person name="Nouioui I."/>
            <person name="Wypij M."/>
            <person name="Rai M."/>
            <person name="Sangal V."/>
            <person name="Goodfellow M."/>
        </authorList>
    </citation>
    <scope>NUCLEOTIDE SEQUENCE [LARGE SCALE GENOMIC DNA]</scope>
    <source>
        <strain evidence="3">DSM 104538</strain>
    </source>
</reference>
<dbReference type="Pfam" id="PF04149">
    <property type="entry name" value="DUF397"/>
    <property type="match status" value="1"/>
</dbReference>
<feature type="domain" description="DUF397" evidence="1">
    <location>
        <begin position="11"/>
        <end position="63"/>
    </location>
</feature>